<feature type="compositionally biased region" description="Low complexity" evidence="1">
    <location>
        <begin position="299"/>
        <end position="310"/>
    </location>
</feature>
<evidence type="ECO:0008006" key="4">
    <source>
        <dbReference type="Google" id="ProtNLM"/>
    </source>
</evidence>
<evidence type="ECO:0000256" key="1">
    <source>
        <dbReference type="SAM" id="MobiDB-lite"/>
    </source>
</evidence>
<dbReference type="SUPFAM" id="SSF52266">
    <property type="entry name" value="SGNH hydrolase"/>
    <property type="match status" value="1"/>
</dbReference>
<protein>
    <recommendedName>
        <fullName evidence="4">SGNH hydrolase-type esterase domain-containing protein</fullName>
    </recommendedName>
</protein>
<dbReference type="Gene3D" id="3.40.50.1110">
    <property type="entry name" value="SGNH hydrolase"/>
    <property type="match status" value="1"/>
</dbReference>
<proteinExistence type="predicted"/>
<dbReference type="Proteomes" id="UP001363151">
    <property type="component" value="Unassembled WGS sequence"/>
</dbReference>
<keyword evidence="3" id="KW-1185">Reference proteome</keyword>
<dbReference type="EMBL" id="JBBJCI010000361">
    <property type="protein sequence ID" value="KAK7233343.1"/>
    <property type="molecule type" value="Genomic_DNA"/>
</dbReference>
<gene>
    <name evidence="2" type="ORF">SO694_0010807</name>
</gene>
<dbReference type="InterPro" id="IPR036514">
    <property type="entry name" value="SGNH_hydro_sf"/>
</dbReference>
<feature type="compositionally biased region" description="Pro residues" evidence="1">
    <location>
        <begin position="284"/>
        <end position="298"/>
    </location>
</feature>
<evidence type="ECO:0000313" key="2">
    <source>
        <dbReference type="EMBL" id="KAK7233343.1"/>
    </source>
</evidence>
<accession>A0ABR1FM66</accession>
<reference evidence="2 3" key="1">
    <citation type="submission" date="2024-03" db="EMBL/GenBank/DDBJ databases">
        <title>Aureococcus anophagefferens CCMP1851 and Kratosvirus quantuckense: Draft genome of a second virus-susceptible host strain in the model system.</title>
        <authorList>
            <person name="Chase E."/>
            <person name="Truchon A.R."/>
            <person name="Schepens W."/>
            <person name="Wilhelm S.W."/>
        </authorList>
    </citation>
    <scope>NUCLEOTIDE SEQUENCE [LARGE SCALE GENOMIC DNA]</scope>
    <source>
        <strain evidence="2 3">CCMP1851</strain>
    </source>
</reference>
<comment type="caution">
    <text evidence="2">The sequence shown here is derived from an EMBL/GenBank/DDBJ whole genome shotgun (WGS) entry which is preliminary data.</text>
</comment>
<sequence length="310" mass="33714">MILGDSISRYFTYQFNNFLINGDVAAEFGDEGDGCLSWGCATEISGVYSGPYFDSGKKWSPGTERSDSSSHRQIIEATIDGGAYGDVTTTFRFTQDTWYDDLEDEASEINEGDVLIVNSGWWELKEDDEEDHASDGCSFSSSDDVSDFYRDSDCLDSYETDLENLVAGILRYFVNDDDKAVVWRMTTCCGVDDSDLGNQRIGAIAVGAMNTIADKVMADNGIDTANVYQLSNIANLGTGAGDGTGRTFDGFHPRAREFQIWTQILLNKIARQLGNTEECLAAPSPAPTPRPVTPPTPAPTTSAPSLIPCL</sequence>
<name>A0ABR1FM66_AURAN</name>
<evidence type="ECO:0000313" key="3">
    <source>
        <dbReference type="Proteomes" id="UP001363151"/>
    </source>
</evidence>
<feature type="region of interest" description="Disordered" evidence="1">
    <location>
        <begin position="279"/>
        <end position="310"/>
    </location>
</feature>
<organism evidence="2 3">
    <name type="scientific">Aureococcus anophagefferens</name>
    <name type="common">Harmful bloom alga</name>
    <dbReference type="NCBI Taxonomy" id="44056"/>
    <lineage>
        <taxon>Eukaryota</taxon>
        <taxon>Sar</taxon>
        <taxon>Stramenopiles</taxon>
        <taxon>Ochrophyta</taxon>
        <taxon>Pelagophyceae</taxon>
        <taxon>Pelagomonadales</taxon>
        <taxon>Pelagomonadaceae</taxon>
        <taxon>Aureococcus</taxon>
    </lineage>
</organism>